<keyword evidence="1" id="KW-0812">Transmembrane</keyword>
<feature type="transmembrane region" description="Helical" evidence="1">
    <location>
        <begin position="54"/>
        <end position="72"/>
    </location>
</feature>
<protein>
    <submittedName>
        <fullName evidence="2">Uncharacterized protein</fullName>
    </submittedName>
</protein>
<evidence type="ECO:0000256" key="1">
    <source>
        <dbReference type="SAM" id="Phobius"/>
    </source>
</evidence>
<feature type="transmembrane region" description="Helical" evidence="1">
    <location>
        <begin position="21"/>
        <end position="42"/>
    </location>
</feature>
<keyword evidence="1" id="KW-1133">Transmembrane helix</keyword>
<dbReference type="RefSeq" id="WP_058979441.1">
    <property type="nucleotide sequence ID" value="NZ_BCMS01000003.1"/>
</dbReference>
<dbReference type="OrthoDB" id="71466at2"/>
<organism evidence="2 3">
    <name type="scientific">Deinococcus grandis</name>
    <dbReference type="NCBI Taxonomy" id="57498"/>
    <lineage>
        <taxon>Bacteria</taxon>
        <taxon>Thermotogati</taxon>
        <taxon>Deinococcota</taxon>
        <taxon>Deinococci</taxon>
        <taxon>Deinococcales</taxon>
        <taxon>Deinococcaceae</taxon>
        <taxon>Deinococcus</taxon>
    </lineage>
</organism>
<dbReference type="EMBL" id="BCMS01000003">
    <property type="protein sequence ID" value="GAQ23504.1"/>
    <property type="molecule type" value="Genomic_DNA"/>
</dbReference>
<reference evidence="3" key="1">
    <citation type="submission" date="2015-11" db="EMBL/GenBank/DDBJ databases">
        <title>Draft Genome Sequence of the Radioresistant Bacterium Deinococcus grandis, Isolated from Freshwater Fish in Japan.</title>
        <authorList>
            <person name="Satoh K."/>
            <person name="Onodera T."/>
            <person name="Omoso K."/>
            <person name="Takeda-Yano K."/>
            <person name="Katayama T."/>
            <person name="Oono Y."/>
            <person name="Narumi I."/>
        </authorList>
    </citation>
    <scope>NUCLEOTIDE SEQUENCE [LARGE SCALE GENOMIC DNA]</scope>
    <source>
        <strain evidence="3">ATCC 43672</strain>
    </source>
</reference>
<name>A0A117DPI9_9DEIO</name>
<dbReference type="AlphaFoldDB" id="A0A117DPI9"/>
<dbReference type="Proteomes" id="UP000056209">
    <property type="component" value="Unassembled WGS sequence"/>
</dbReference>
<keyword evidence="3" id="KW-1185">Reference proteome</keyword>
<evidence type="ECO:0000313" key="2">
    <source>
        <dbReference type="EMBL" id="GAQ23504.1"/>
    </source>
</evidence>
<proteinExistence type="predicted"/>
<comment type="caution">
    <text evidence="2">The sequence shown here is derived from an EMBL/GenBank/DDBJ whole genome shotgun (WGS) entry which is preliminary data.</text>
</comment>
<gene>
    <name evidence="2" type="ORF">DEIGR_310023</name>
</gene>
<accession>A0A117DPI9</accession>
<keyword evidence="1" id="KW-0472">Membrane</keyword>
<sequence length="107" mass="12137">MDEIPFPQYRKGVPKAGLDEVTHFMLAVVLAAFPYFFMQLLLGDWGFAPVVSGAIAWASFRFVTVPIVRYIFQQLPPVFLEHYVATVYFRGGLATRPDPEPIPFKVD</sequence>
<evidence type="ECO:0000313" key="3">
    <source>
        <dbReference type="Proteomes" id="UP000056209"/>
    </source>
</evidence>